<evidence type="ECO:0000313" key="1">
    <source>
        <dbReference type="EMBL" id="JAE39392.1"/>
    </source>
</evidence>
<protein>
    <submittedName>
        <fullName evidence="1">Uncharacterized protein</fullName>
    </submittedName>
</protein>
<dbReference type="EMBL" id="GBRH01158504">
    <property type="protein sequence ID" value="JAE39392.1"/>
    <property type="molecule type" value="Transcribed_RNA"/>
</dbReference>
<name>A0A0A9HRN1_ARUDO</name>
<reference evidence="1" key="2">
    <citation type="journal article" date="2015" name="Data Brief">
        <title>Shoot transcriptome of the giant reed, Arundo donax.</title>
        <authorList>
            <person name="Barrero R.A."/>
            <person name="Guerrero F.D."/>
            <person name="Moolhuijzen P."/>
            <person name="Goolsby J.A."/>
            <person name="Tidwell J."/>
            <person name="Bellgard S.E."/>
            <person name="Bellgard M.I."/>
        </authorList>
    </citation>
    <scope>NUCLEOTIDE SEQUENCE</scope>
    <source>
        <tissue evidence="1">Shoot tissue taken approximately 20 cm above the soil surface</tissue>
    </source>
</reference>
<accession>A0A0A9HRN1</accession>
<sequence length="56" mass="6553">MKKRKIYHPTSTIRFPSSSQTNFLTEPTPTQLIHQAPIFRCLGEMDHYFPYPTIGK</sequence>
<reference evidence="1" key="1">
    <citation type="submission" date="2014-09" db="EMBL/GenBank/DDBJ databases">
        <authorList>
            <person name="Magalhaes I.L.F."/>
            <person name="Oliveira U."/>
            <person name="Santos F.R."/>
            <person name="Vidigal T.H.D.A."/>
            <person name="Brescovit A.D."/>
            <person name="Santos A.J."/>
        </authorList>
    </citation>
    <scope>NUCLEOTIDE SEQUENCE</scope>
    <source>
        <tissue evidence="1">Shoot tissue taken approximately 20 cm above the soil surface</tissue>
    </source>
</reference>
<organism evidence="1">
    <name type="scientific">Arundo donax</name>
    <name type="common">Giant reed</name>
    <name type="synonym">Donax arundinaceus</name>
    <dbReference type="NCBI Taxonomy" id="35708"/>
    <lineage>
        <taxon>Eukaryota</taxon>
        <taxon>Viridiplantae</taxon>
        <taxon>Streptophyta</taxon>
        <taxon>Embryophyta</taxon>
        <taxon>Tracheophyta</taxon>
        <taxon>Spermatophyta</taxon>
        <taxon>Magnoliopsida</taxon>
        <taxon>Liliopsida</taxon>
        <taxon>Poales</taxon>
        <taxon>Poaceae</taxon>
        <taxon>PACMAD clade</taxon>
        <taxon>Arundinoideae</taxon>
        <taxon>Arundineae</taxon>
        <taxon>Arundo</taxon>
    </lineage>
</organism>
<proteinExistence type="predicted"/>
<dbReference type="AlphaFoldDB" id="A0A0A9HRN1"/>